<accession>A0A0R3T7D9</accession>
<dbReference type="AlphaFoldDB" id="A0A0R3T7D9"/>
<proteinExistence type="predicted"/>
<protein>
    <submittedName>
        <fullName evidence="3">DM10 domain-containing protein</fullName>
    </submittedName>
</protein>
<evidence type="ECO:0000313" key="2">
    <source>
        <dbReference type="Proteomes" id="UP000278807"/>
    </source>
</evidence>
<evidence type="ECO:0000313" key="3">
    <source>
        <dbReference type="WBParaSite" id="HNAJ_0000297701-mRNA-1"/>
    </source>
</evidence>
<sequence>MGDGTNNRFPIDRIASLAFYNPSVETQRDLIIRFVTGDIVSFVEYGQVTPASNTTLRPKQLITGLQDCKLPCRHVDAETWPGHW</sequence>
<gene>
    <name evidence="1" type="ORF">HNAJ_LOCUS2976</name>
</gene>
<reference evidence="1 2" key="2">
    <citation type="submission" date="2018-11" db="EMBL/GenBank/DDBJ databases">
        <authorList>
            <consortium name="Pathogen Informatics"/>
        </authorList>
    </citation>
    <scope>NUCLEOTIDE SEQUENCE [LARGE SCALE GENOMIC DNA]</scope>
</reference>
<reference evidence="3" key="1">
    <citation type="submission" date="2017-02" db="UniProtKB">
        <authorList>
            <consortium name="WormBaseParasite"/>
        </authorList>
    </citation>
    <scope>IDENTIFICATION</scope>
</reference>
<dbReference type="WBParaSite" id="HNAJ_0000297701-mRNA-1">
    <property type="protein sequence ID" value="HNAJ_0000297701-mRNA-1"/>
    <property type="gene ID" value="HNAJ_0000297701"/>
</dbReference>
<name>A0A0R3T7D9_RODNA</name>
<dbReference type="Proteomes" id="UP000278807">
    <property type="component" value="Unassembled WGS sequence"/>
</dbReference>
<dbReference type="EMBL" id="UZAE01001613">
    <property type="protein sequence ID" value="VDN98835.1"/>
    <property type="molecule type" value="Genomic_DNA"/>
</dbReference>
<evidence type="ECO:0000313" key="1">
    <source>
        <dbReference type="EMBL" id="VDN98835.1"/>
    </source>
</evidence>
<organism evidence="3">
    <name type="scientific">Rodentolepis nana</name>
    <name type="common">Dwarf tapeworm</name>
    <name type="synonym">Hymenolepis nana</name>
    <dbReference type="NCBI Taxonomy" id="102285"/>
    <lineage>
        <taxon>Eukaryota</taxon>
        <taxon>Metazoa</taxon>
        <taxon>Spiralia</taxon>
        <taxon>Lophotrochozoa</taxon>
        <taxon>Platyhelminthes</taxon>
        <taxon>Cestoda</taxon>
        <taxon>Eucestoda</taxon>
        <taxon>Cyclophyllidea</taxon>
        <taxon>Hymenolepididae</taxon>
        <taxon>Rodentolepis</taxon>
    </lineage>
</organism>
<keyword evidence="2" id="KW-1185">Reference proteome</keyword>